<feature type="domain" description="Aspartate/glutamate/uridylate kinase" evidence="10">
    <location>
        <begin position="4"/>
        <end position="232"/>
    </location>
</feature>
<proteinExistence type="inferred from homology"/>
<feature type="binding site" evidence="9">
    <location>
        <position position="64"/>
    </location>
    <ligand>
        <name>substrate</name>
    </ligand>
</feature>
<comment type="catalytic activity">
    <reaction evidence="8 9">
        <text>N-acetyl-L-glutamate + ATP = N-acetyl-L-glutamyl 5-phosphate + ADP</text>
        <dbReference type="Rhea" id="RHEA:14629"/>
        <dbReference type="ChEBI" id="CHEBI:30616"/>
        <dbReference type="ChEBI" id="CHEBI:44337"/>
        <dbReference type="ChEBI" id="CHEBI:57936"/>
        <dbReference type="ChEBI" id="CHEBI:456216"/>
        <dbReference type="EC" id="2.7.2.8"/>
    </reaction>
</comment>
<keyword evidence="12" id="KW-1185">Reference proteome</keyword>
<dbReference type="InterPro" id="IPR001048">
    <property type="entry name" value="Asp/Glu/Uridylate_kinase"/>
</dbReference>
<evidence type="ECO:0000256" key="3">
    <source>
        <dbReference type="ARBA" id="ARBA00022605"/>
    </source>
</evidence>
<keyword evidence="5 9" id="KW-0547">Nucleotide-binding</keyword>
<evidence type="ECO:0000256" key="6">
    <source>
        <dbReference type="ARBA" id="ARBA00022777"/>
    </source>
</evidence>
<dbReference type="PANTHER" id="PTHR23342:SF0">
    <property type="entry name" value="N-ACETYLGLUTAMATE SYNTHASE, MITOCHONDRIAL"/>
    <property type="match status" value="1"/>
</dbReference>
<dbReference type="RefSeq" id="WP_289366246.1">
    <property type="nucleotide sequence ID" value="NZ_JAUCBP010000011.1"/>
</dbReference>
<comment type="subcellular location">
    <subcellularLocation>
        <location evidence="9">Cytoplasm</location>
    </subcellularLocation>
</comment>
<feature type="site" description="Transition state stabilizer" evidence="9">
    <location>
        <position position="8"/>
    </location>
</feature>
<dbReference type="NCBIfam" id="TIGR00761">
    <property type="entry name" value="argB"/>
    <property type="match status" value="1"/>
</dbReference>
<dbReference type="EC" id="2.7.2.8" evidence="9"/>
<evidence type="ECO:0000256" key="8">
    <source>
        <dbReference type="ARBA" id="ARBA00048141"/>
    </source>
</evidence>
<feature type="site" description="Transition state stabilizer" evidence="9">
    <location>
        <position position="215"/>
    </location>
</feature>
<gene>
    <name evidence="9 11" type="primary">argB</name>
    <name evidence="11" type="ORF">QTP81_13510</name>
</gene>
<comment type="function">
    <text evidence="9">Catalyzes the ATP-dependent phosphorylation of N-acetyl-L-glutamate.</text>
</comment>
<comment type="caution">
    <text evidence="11">The sequence shown here is derived from an EMBL/GenBank/DDBJ whole genome shotgun (WGS) entry which is preliminary data.</text>
</comment>
<dbReference type="PIRSF" id="PIRSF000728">
    <property type="entry name" value="NAGK"/>
    <property type="match status" value="1"/>
</dbReference>
<evidence type="ECO:0000256" key="9">
    <source>
        <dbReference type="HAMAP-Rule" id="MF_00082"/>
    </source>
</evidence>
<evidence type="ECO:0000259" key="10">
    <source>
        <dbReference type="Pfam" id="PF00696"/>
    </source>
</evidence>
<sequence>MDKPVVVKVGGALLENATALQNLLSALQTLQQHRPVVLVHGGGNGVELLMQKLGLETVKHQGLRVTPDEHMPFITGALAGTANKAICAAAYALQVKTVGLSLFDGNSVKCDVLSAQLQAVGTPTPDQPQLLHSLLAAKQLPVISSIGCDPSGRLLNVNADQAATAIAQLLDADLYLLSDVPGVLDGDKQLVSSLTQALATQLIQEGVIQAGMLVKVNAAQAAATTLGHGVTIGDWSTPDALVQHASTNNKHDYGTFVHAAVPQQEVQL</sequence>
<evidence type="ECO:0000256" key="2">
    <source>
        <dbReference type="ARBA" id="ARBA00022571"/>
    </source>
</evidence>
<reference evidence="11 12" key="1">
    <citation type="submission" date="2023-06" db="EMBL/GenBank/DDBJ databases">
        <title>Alteromonas sp. ASW11-36 isolated from intertidal sand.</title>
        <authorList>
            <person name="Li Y."/>
        </authorList>
    </citation>
    <scope>NUCLEOTIDE SEQUENCE [LARGE SCALE GENOMIC DNA]</scope>
    <source>
        <strain evidence="11 12">ASW11-36</strain>
    </source>
</reference>
<organism evidence="11 12">
    <name type="scientific">Alteromonas arenosi</name>
    <dbReference type="NCBI Taxonomy" id="3055817"/>
    <lineage>
        <taxon>Bacteria</taxon>
        <taxon>Pseudomonadati</taxon>
        <taxon>Pseudomonadota</taxon>
        <taxon>Gammaproteobacteria</taxon>
        <taxon>Alteromonadales</taxon>
        <taxon>Alteromonadaceae</taxon>
        <taxon>Alteromonas/Salinimonas group</taxon>
        <taxon>Alteromonas</taxon>
    </lineage>
</organism>
<dbReference type="PANTHER" id="PTHR23342">
    <property type="entry name" value="N-ACETYLGLUTAMATE SYNTHASE"/>
    <property type="match status" value="1"/>
</dbReference>
<feature type="binding site" evidence="9">
    <location>
        <position position="156"/>
    </location>
    <ligand>
        <name>substrate</name>
    </ligand>
</feature>
<evidence type="ECO:0000256" key="1">
    <source>
        <dbReference type="ARBA" id="ARBA00004828"/>
    </source>
</evidence>
<dbReference type="InterPro" id="IPR004662">
    <property type="entry name" value="AcgluKinase_fam"/>
</dbReference>
<accession>A0ABT7SZK8</accession>
<evidence type="ECO:0000256" key="4">
    <source>
        <dbReference type="ARBA" id="ARBA00022679"/>
    </source>
</evidence>
<dbReference type="Gene3D" id="3.40.1160.10">
    <property type="entry name" value="Acetylglutamate kinase-like"/>
    <property type="match status" value="1"/>
</dbReference>
<feature type="binding site" evidence="9">
    <location>
        <begin position="42"/>
        <end position="43"/>
    </location>
    <ligand>
        <name>substrate</name>
    </ligand>
</feature>
<evidence type="ECO:0000313" key="11">
    <source>
        <dbReference type="EMBL" id="MDM7861612.1"/>
    </source>
</evidence>
<protein>
    <recommendedName>
        <fullName evidence="9">Acetylglutamate kinase</fullName>
        <ecNumber evidence="9">2.7.2.8</ecNumber>
    </recommendedName>
    <alternativeName>
        <fullName evidence="9">N-acetyl-L-glutamate 5-phosphotransferase</fullName>
    </alternativeName>
    <alternativeName>
        <fullName evidence="9">NAG kinase</fullName>
        <shortName evidence="9">NAGK</shortName>
    </alternativeName>
</protein>
<dbReference type="Proteomes" id="UP001234343">
    <property type="component" value="Unassembled WGS sequence"/>
</dbReference>
<dbReference type="InterPro" id="IPR037528">
    <property type="entry name" value="ArgB"/>
</dbReference>
<comment type="pathway">
    <text evidence="1 9">Amino-acid biosynthesis; L-arginine biosynthesis; N(2)-acetyl-L-ornithine from L-glutamate: step 2/4.</text>
</comment>
<name>A0ABT7SZK8_9ALTE</name>
<keyword evidence="3 9" id="KW-0028">Amino-acid biosynthesis</keyword>
<dbReference type="InterPro" id="IPR036393">
    <property type="entry name" value="AceGlu_kinase-like_sf"/>
</dbReference>
<keyword evidence="9" id="KW-0963">Cytoplasm</keyword>
<keyword evidence="7 9" id="KW-0067">ATP-binding</keyword>
<evidence type="ECO:0000256" key="5">
    <source>
        <dbReference type="ARBA" id="ARBA00022741"/>
    </source>
</evidence>
<evidence type="ECO:0000256" key="7">
    <source>
        <dbReference type="ARBA" id="ARBA00022840"/>
    </source>
</evidence>
<dbReference type="EMBL" id="JAUCBP010000011">
    <property type="protein sequence ID" value="MDM7861612.1"/>
    <property type="molecule type" value="Genomic_DNA"/>
</dbReference>
<dbReference type="HAMAP" id="MF_00082">
    <property type="entry name" value="ArgB"/>
    <property type="match status" value="1"/>
</dbReference>
<keyword evidence="2 9" id="KW-0055">Arginine biosynthesis</keyword>
<keyword evidence="4 9" id="KW-0808">Transferase</keyword>
<dbReference type="SUPFAM" id="SSF53633">
    <property type="entry name" value="Carbamate kinase-like"/>
    <property type="match status" value="1"/>
</dbReference>
<keyword evidence="6 9" id="KW-0418">Kinase</keyword>
<evidence type="ECO:0000313" key="12">
    <source>
        <dbReference type="Proteomes" id="UP001234343"/>
    </source>
</evidence>
<dbReference type="GO" id="GO:0003991">
    <property type="term" value="F:acetylglutamate kinase activity"/>
    <property type="evidence" value="ECO:0007669"/>
    <property type="project" value="UniProtKB-EC"/>
</dbReference>
<dbReference type="Pfam" id="PF00696">
    <property type="entry name" value="AA_kinase"/>
    <property type="match status" value="1"/>
</dbReference>
<comment type="similarity">
    <text evidence="9">Belongs to the acetylglutamate kinase family. ArgB subfamily.</text>
</comment>